<dbReference type="PROSITE" id="PS01094">
    <property type="entry name" value="UPF0076"/>
    <property type="match status" value="1"/>
</dbReference>
<gene>
    <name evidence="2" type="ORF">H4219_003163</name>
</gene>
<evidence type="ECO:0000313" key="3">
    <source>
        <dbReference type="Proteomes" id="UP001150538"/>
    </source>
</evidence>
<dbReference type="NCBIfam" id="TIGR00004">
    <property type="entry name" value="Rid family detoxifying hydrolase"/>
    <property type="match status" value="1"/>
</dbReference>
<comment type="caution">
    <text evidence="2">The sequence shown here is derived from an EMBL/GenBank/DDBJ whole genome shotgun (WGS) entry which is preliminary data.</text>
</comment>
<dbReference type="InterPro" id="IPR006175">
    <property type="entry name" value="YjgF/YER057c/UK114"/>
</dbReference>
<dbReference type="SUPFAM" id="SSF55298">
    <property type="entry name" value="YjgF-like"/>
    <property type="match status" value="1"/>
</dbReference>
<sequence>MSFVRALRTPLFTSALCKSANRAPIYSFARKMSSINYISTDKAAGALGHYSQAIRTGNQVYLSGQLGIKPGSKELVSDDITEQTEQALENLKAVLEASGSSIENVVKTTVFLSDINDFVKMNTVYEQKFGSHKPARSAFEVANLPKAAKVEIECIANAINTQ</sequence>
<keyword evidence="3" id="KW-1185">Reference proteome</keyword>
<evidence type="ECO:0000313" key="2">
    <source>
        <dbReference type="EMBL" id="KAJ1917530.1"/>
    </source>
</evidence>
<accession>A0A9W8DT30</accession>
<dbReference type="FunFam" id="3.30.1330.40:FF:000001">
    <property type="entry name" value="L-PSP family endoribonuclease"/>
    <property type="match status" value="1"/>
</dbReference>
<dbReference type="EMBL" id="JANBPU010000069">
    <property type="protein sequence ID" value="KAJ1917530.1"/>
    <property type="molecule type" value="Genomic_DNA"/>
</dbReference>
<dbReference type="Gene3D" id="3.30.1330.40">
    <property type="entry name" value="RutC-like"/>
    <property type="match status" value="1"/>
</dbReference>
<dbReference type="CDD" id="cd00448">
    <property type="entry name" value="YjgF_YER057c_UK114_family"/>
    <property type="match status" value="1"/>
</dbReference>
<dbReference type="PANTHER" id="PTHR11803:SF39">
    <property type="entry name" value="2-IMINOBUTANOATE_2-IMINOPROPANOATE DEAMINASE"/>
    <property type="match status" value="1"/>
</dbReference>
<dbReference type="Proteomes" id="UP001150538">
    <property type="component" value="Unassembled WGS sequence"/>
</dbReference>
<dbReference type="AlphaFoldDB" id="A0A9W8DT30"/>
<dbReference type="InterPro" id="IPR006056">
    <property type="entry name" value="RidA"/>
</dbReference>
<dbReference type="GO" id="GO:0019239">
    <property type="term" value="F:deaminase activity"/>
    <property type="evidence" value="ECO:0007669"/>
    <property type="project" value="TreeGrafter"/>
</dbReference>
<dbReference type="PANTHER" id="PTHR11803">
    <property type="entry name" value="2-IMINOBUTANOATE/2-IMINOPROPANOATE DEAMINASE RIDA"/>
    <property type="match status" value="1"/>
</dbReference>
<proteinExistence type="inferred from homology"/>
<dbReference type="GO" id="GO:0005829">
    <property type="term" value="C:cytosol"/>
    <property type="evidence" value="ECO:0007669"/>
    <property type="project" value="TreeGrafter"/>
</dbReference>
<dbReference type="InterPro" id="IPR035959">
    <property type="entry name" value="RutC-like_sf"/>
</dbReference>
<organism evidence="2 3">
    <name type="scientific">Mycoemilia scoparia</name>
    <dbReference type="NCBI Taxonomy" id="417184"/>
    <lineage>
        <taxon>Eukaryota</taxon>
        <taxon>Fungi</taxon>
        <taxon>Fungi incertae sedis</taxon>
        <taxon>Zoopagomycota</taxon>
        <taxon>Kickxellomycotina</taxon>
        <taxon>Kickxellomycetes</taxon>
        <taxon>Kickxellales</taxon>
        <taxon>Kickxellaceae</taxon>
        <taxon>Mycoemilia</taxon>
    </lineage>
</organism>
<protein>
    <submittedName>
        <fullName evidence="2">Uncharacterized protein</fullName>
    </submittedName>
</protein>
<dbReference type="OrthoDB" id="309640at2759"/>
<dbReference type="Pfam" id="PF01042">
    <property type="entry name" value="Ribonuc_L-PSP"/>
    <property type="match status" value="1"/>
</dbReference>
<reference evidence="2" key="1">
    <citation type="submission" date="2022-07" db="EMBL/GenBank/DDBJ databases">
        <title>Phylogenomic reconstructions and comparative analyses of Kickxellomycotina fungi.</title>
        <authorList>
            <person name="Reynolds N.K."/>
            <person name="Stajich J.E."/>
            <person name="Barry K."/>
            <person name="Grigoriev I.V."/>
            <person name="Crous P."/>
            <person name="Smith M.E."/>
        </authorList>
    </citation>
    <scope>NUCLEOTIDE SEQUENCE</scope>
    <source>
        <strain evidence="2">NBRC 100468</strain>
    </source>
</reference>
<dbReference type="InterPro" id="IPR019897">
    <property type="entry name" value="RidA_CS"/>
</dbReference>
<evidence type="ECO:0000256" key="1">
    <source>
        <dbReference type="ARBA" id="ARBA00010552"/>
    </source>
</evidence>
<name>A0A9W8DT30_9FUNG</name>
<comment type="similarity">
    <text evidence="1">Belongs to the RutC family.</text>
</comment>